<organism evidence="7 8">
    <name type="scientific">Colwellia chukchiensis</name>
    <dbReference type="NCBI Taxonomy" id="641665"/>
    <lineage>
        <taxon>Bacteria</taxon>
        <taxon>Pseudomonadati</taxon>
        <taxon>Pseudomonadota</taxon>
        <taxon>Gammaproteobacteria</taxon>
        <taxon>Alteromonadales</taxon>
        <taxon>Colwelliaceae</taxon>
        <taxon>Colwellia</taxon>
    </lineage>
</organism>
<dbReference type="Proteomes" id="UP000199297">
    <property type="component" value="Unassembled WGS sequence"/>
</dbReference>
<keyword evidence="3" id="KW-0274">FAD</keyword>
<keyword evidence="2" id="KW-0285">Flavoprotein</keyword>
<proteinExistence type="inferred from homology"/>
<dbReference type="OrthoDB" id="9801699at2"/>
<evidence type="ECO:0000313" key="8">
    <source>
        <dbReference type="Proteomes" id="UP000199297"/>
    </source>
</evidence>
<feature type="domain" description="FAD dependent oxidoreductase" evidence="6">
    <location>
        <begin position="5"/>
        <end position="362"/>
    </location>
</feature>
<dbReference type="RefSeq" id="WP_085285611.1">
    <property type="nucleotide sequence ID" value="NZ_FOBI01000014.1"/>
</dbReference>
<dbReference type="AlphaFoldDB" id="A0A1H7R9L5"/>
<comment type="similarity">
    <text evidence="5">Belongs to the L2HGDH family.</text>
</comment>
<evidence type="ECO:0000256" key="5">
    <source>
        <dbReference type="ARBA" id="ARBA00037941"/>
    </source>
</evidence>
<accession>A0A1H7R9L5</accession>
<evidence type="ECO:0000256" key="1">
    <source>
        <dbReference type="ARBA" id="ARBA00001974"/>
    </source>
</evidence>
<evidence type="ECO:0000259" key="6">
    <source>
        <dbReference type="Pfam" id="PF01266"/>
    </source>
</evidence>
<dbReference type="SUPFAM" id="SSF51905">
    <property type="entry name" value="FAD/NAD(P)-binding domain"/>
    <property type="match status" value="1"/>
</dbReference>
<dbReference type="Gene3D" id="3.50.50.60">
    <property type="entry name" value="FAD/NAD(P)-binding domain"/>
    <property type="match status" value="1"/>
</dbReference>
<dbReference type="PANTHER" id="PTHR43104">
    <property type="entry name" value="L-2-HYDROXYGLUTARATE DEHYDROGENASE, MITOCHONDRIAL"/>
    <property type="match status" value="1"/>
</dbReference>
<dbReference type="PANTHER" id="PTHR43104:SF4">
    <property type="entry name" value="L-2-HYDROXYGLUTARATE DEHYDROGENASE, MITOCHONDRIAL"/>
    <property type="match status" value="1"/>
</dbReference>
<keyword evidence="4" id="KW-0560">Oxidoreductase</keyword>
<dbReference type="InterPro" id="IPR006076">
    <property type="entry name" value="FAD-dep_OxRdtase"/>
</dbReference>
<evidence type="ECO:0000256" key="2">
    <source>
        <dbReference type="ARBA" id="ARBA00022630"/>
    </source>
</evidence>
<comment type="cofactor">
    <cofactor evidence="1">
        <name>FAD</name>
        <dbReference type="ChEBI" id="CHEBI:57692"/>
    </cofactor>
</comment>
<name>A0A1H7R9L5_9GAMM</name>
<keyword evidence="8" id="KW-1185">Reference proteome</keyword>
<dbReference type="STRING" id="641665.GCA_002104455_01233"/>
<reference evidence="8" key="1">
    <citation type="submission" date="2016-10" db="EMBL/GenBank/DDBJ databases">
        <authorList>
            <person name="Varghese N."/>
            <person name="Submissions S."/>
        </authorList>
    </citation>
    <scope>NUCLEOTIDE SEQUENCE [LARGE SCALE GENOMIC DNA]</scope>
    <source>
        <strain evidence="8">CGMCC 1.9127</strain>
    </source>
</reference>
<dbReference type="EMBL" id="FOBI01000014">
    <property type="protein sequence ID" value="SEL56665.1"/>
    <property type="molecule type" value="Genomic_DNA"/>
</dbReference>
<sequence>MDSVDVLVVGAGVVGLAIAAKLSKHYPQLLIVEKNLSFGEETSSRNSEVIHAGLYYPEHSLKARLCVEGKQLLYQYCQQRHIPHKKLGKLLVANGKAEEAALANILNQAQRNGVHDLMWQTRAQLKRSTPELSASIALLSPSTGIIDVHSYMQSLLAEIESNGGTYACQSEVYSVQANRQGFTVQLHSQGEEISIQCAILINCAGLHATRVAKTIEAMPSQYIPTIHYCRGHYFSYHTKSPFQQLIYPIPSANGLGIHASLNTADQLKFGPDTQYINQLDYHVDLELKAKFVAAIRQYFPNLDASKLQPDYAGIRPKLQAENEGFKDFLIQDSNEHGVNGLINLFGIDSPGLTSSLAIARYVEGLV</sequence>
<dbReference type="Gene3D" id="3.30.9.10">
    <property type="entry name" value="D-Amino Acid Oxidase, subunit A, domain 2"/>
    <property type="match status" value="1"/>
</dbReference>
<dbReference type="GO" id="GO:0047545">
    <property type="term" value="F:(S)-2-hydroxyglutarate dehydrogenase activity"/>
    <property type="evidence" value="ECO:0007669"/>
    <property type="project" value="TreeGrafter"/>
</dbReference>
<dbReference type="InterPro" id="IPR036188">
    <property type="entry name" value="FAD/NAD-bd_sf"/>
</dbReference>
<evidence type="ECO:0000256" key="3">
    <source>
        <dbReference type="ARBA" id="ARBA00022827"/>
    </source>
</evidence>
<dbReference type="Pfam" id="PF01266">
    <property type="entry name" value="DAO"/>
    <property type="match status" value="1"/>
</dbReference>
<evidence type="ECO:0000256" key="4">
    <source>
        <dbReference type="ARBA" id="ARBA00023002"/>
    </source>
</evidence>
<gene>
    <name evidence="7" type="ORF">SAMN05216262_1149</name>
</gene>
<protein>
    <submittedName>
        <fullName evidence="7">L-2-hydroxyglutarate oxidase LhgO</fullName>
    </submittedName>
</protein>
<evidence type="ECO:0000313" key="7">
    <source>
        <dbReference type="EMBL" id="SEL56665.1"/>
    </source>
</evidence>